<gene>
    <name evidence="5" type="ORF">ETB97_008400</name>
</gene>
<keyword evidence="3" id="KW-0560">Oxidoreductase</keyword>
<dbReference type="PANTHER" id="PTHR47706">
    <property type="entry name" value="NMRA-LIKE FAMILY PROTEIN"/>
    <property type="match status" value="1"/>
</dbReference>
<accession>A0A8H6E974</accession>
<evidence type="ECO:0000259" key="4">
    <source>
        <dbReference type="Pfam" id="PF13460"/>
    </source>
</evidence>
<evidence type="ECO:0000256" key="3">
    <source>
        <dbReference type="ARBA" id="ARBA00023002"/>
    </source>
</evidence>
<dbReference type="Gene3D" id="3.40.50.720">
    <property type="entry name" value="NAD(P)-binding Rossmann-like Domain"/>
    <property type="match status" value="2"/>
</dbReference>
<evidence type="ECO:0000256" key="1">
    <source>
        <dbReference type="ARBA" id="ARBA00005725"/>
    </source>
</evidence>
<dbReference type="InterPro" id="IPR045312">
    <property type="entry name" value="PCBER-like"/>
</dbReference>
<dbReference type="CDD" id="cd05259">
    <property type="entry name" value="PCBER_SDR_a"/>
    <property type="match status" value="1"/>
</dbReference>
<dbReference type="SUPFAM" id="SSF51735">
    <property type="entry name" value="NAD(P)-binding Rossmann-fold domains"/>
    <property type="match status" value="1"/>
</dbReference>
<keyword evidence="2" id="KW-0521">NADP</keyword>
<dbReference type="InterPro" id="IPR016040">
    <property type="entry name" value="NAD(P)-bd_dom"/>
</dbReference>
<dbReference type="AlphaFoldDB" id="A0A8H6E974"/>
<organism evidence="5 6">
    <name type="scientific">Petromyces alliaceus</name>
    <name type="common">Aspergillus alliaceus</name>
    <dbReference type="NCBI Taxonomy" id="209559"/>
    <lineage>
        <taxon>Eukaryota</taxon>
        <taxon>Fungi</taxon>
        <taxon>Dikarya</taxon>
        <taxon>Ascomycota</taxon>
        <taxon>Pezizomycotina</taxon>
        <taxon>Eurotiomycetes</taxon>
        <taxon>Eurotiomycetidae</taxon>
        <taxon>Eurotiales</taxon>
        <taxon>Aspergillaceae</taxon>
        <taxon>Aspergillus</taxon>
        <taxon>Aspergillus subgen. Circumdati</taxon>
    </lineage>
</organism>
<dbReference type="GO" id="GO:0016491">
    <property type="term" value="F:oxidoreductase activity"/>
    <property type="evidence" value="ECO:0007669"/>
    <property type="project" value="UniProtKB-KW"/>
</dbReference>
<dbReference type="EMBL" id="SPNV01000038">
    <property type="protein sequence ID" value="KAF5864194.1"/>
    <property type="molecule type" value="Genomic_DNA"/>
</dbReference>
<evidence type="ECO:0000313" key="6">
    <source>
        <dbReference type="Proteomes" id="UP000541154"/>
    </source>
</evidence>
<sequence>MSSSSHILPSAKQRHLIVPVGRKYWQDILDGLIASSNFNITVLSRKESKASFPAGVIVRKTDHSDPDLEAAFTGQDAVISALGATAFGEQQRIVDFAARSGKKELIEYLKTKQSDSLSWTGIATGLLFDWGLGNGFLEFDIANRTINIWDGGDKSSTLTNEKQLGQAVVSVLQHPEETSNKYFYVASAETTQNEIVASLEEETGAKWSAKATTTEEQVGEAVKKLGAGDFTGAFALVRVTSYGNIPGLRANYVKDETLANEVLELKLETVKDTVKRIVAQWLKD</sequence>
<evidence type="ECO:0000313" key="5">
    <source>
        <dbReference type="EMBL" id="KAF5864194.1"/>
    </source>
</evidence>
<comment type="caution">
    <text evidence="5">The sequence shown here is derived from an EMBL/GenBank/DDBJ whole genome shotgun (WGS) entry which is preliminary data.</text>
</comment>
<proteinExistence type="inferred from homology"/>
<reference evidence="5 6" key="1">
    <citation type="submission" date="2019-04" db="EMBL/GenBank/DDBJ databases">
        <title>Aspergillus burnettii sp. nov., novel species from soil in southeast Queensland.</title>
        <authorList>
            <person name="Gilchrist C.L.M."/>
            <person name="Pitt J.I."/>
            <person name="Lange L."/>
            <person name="Lacey H.J."/>
            <person name="Vuong D."/>
            <person name="Midgley D.J."/>
            <person name="Greenfield P."/>
            <person name="Bradbury M."/>
            <person name="Lacey E."/>
            <person name="Busk P.K."/>
            <person name="Pilgaard B."/>
            <person name="Chooi Y.H."/>
            <person name="Piggott A.M."/>
        </authorList>
    </citation>
    <scope>NUCLEOTIDE SEQUENCE [LARGE SCALE GENOMIC DNA]</scope>
    <source>
        <strain evidence="5 6">FRR 5400</strain>
    </source>
</reference>
<dbReference type="InterPro" id="IPR036291">
    <property type="entry name" value="NAD(P)-bd_dom_sf"/>
</dbReference>
<dbReference type="PANTHER" id="PTHR47706:SF9">
    <property type="entry name" value="NMRA-LIKE DOMAIN-CONTAINING PROTEIN-RELATED"/>
    <property type="match status" value="1"/>
</dbReference>
<feature type="domain" description="NAD(P)-binding" evidence="4">
    <location>
        <begin position="28"/>
        <end position="106"/>
    </location>
</feature>
<name>A0A8H6E974_PETAA</name>
<protein>
    <recommendedName>
        <fullName evidence="4">NAD(P)-binding domain-containing protein</fullName>
    </recommendedName>
</protein>
<comment type="similarity">
    <text evidence="1">Belongs to the NmrA-type oxidoreductase family. Isoflavone reductase subfamily.</text>
</comment>
<dbReference type="Proteomes" id="UP000541154">
    <property type="component" value="Unassembled WGS sequence"/>
</dbReference>
<evidence type="ECO:0000256" key="2">
    <source>
        <dbReference type="ARBA" id="ARBA00022857"/>
    </source>
</evidence>
<dbReference type="Pfam" id="PF13460">
    <property type="entry name" value="NAD_binding_10"/>
    <property type="match status" value="1"/>
</dbReference>
<dbReference type="InterPro" id="IPR051609">
    <property type="entry name" value="NmrA/Isoflavone_reductase-like"/>
</dbReference>
<keyword evidence="6" id="KW-1185">Reference proteome</keyword>